<dbReference type="EMBL" id="UFQS01001604">
    <property type="protein sequence ID" value="SSX11574.1"/>
    <property type="molecule type" value="Genomic_DNA"/>
</dbReference>
<feature type="signal peptide" evidence="1">
    <location>
        <begin position="1"/>
        <end position="22"/>
    </location>
</feature>
<organism evidence="2">
    <name type="scientific">Culicoides sonorensis</name>
    <name type="common">Biting midge</name>
    <dbReference type="NCBI Taxonomy" id="179676"/>
    <lineage>
        <taxon>Eukaryota</taxon>
        <taxon>Metazoa</taxon>
        <taxon>Ecdysozoa</taxon>
        <taxon>Arthropoda</taxon>
        <taxon>Hexapoda</taxon>
        <taxon>Insecta</taxon>
        <taxon>Pterygota</taxon>
        <taxon>Neoptera</taxon>
        <taxon>Endopterygota</taxon>
        <taxon>Diptera</taxon>
        <taxon>Nematocera</taxon>
        <taxon>Chironomoidea</taxon>
        <taxon>Ceratopogonidae</taxon>
        <taxon>Ceratopogoninae</taxon>
        <taxon>Culicoides</taxon>
        <taxon>Monoculicoides</taxon>
    </lineage>
</organism>
<evidence type="ECO:0000256" key="1">
    <source>
        <dbReference type="SAM" id="SignalP"/>
    </source>
</evidence>
<evidence type="ECO:0000313" key="2">
    <source>
        <dbReference type="EMBL" id="SSX11574.1"/>
    </source>
</evidence>
<reference evidence="2" key="1">
    <citation type="submission" date="2018-04" db="EMBL/GenBank/DDBJ databases">
        <authorList>
            <person name="Go L.Y."/>
            <person name="Mitchell J.A."/>
        </authorList>
    </citation>
    <scope>NUCLEOTIDE SEQUENCE</scope>
    <source>
        <tissue evidence="2">Whole organism</tissue>
    </source>
</reference>
<dbReference type="AlphaFoldDB" id="A0A336LCB9"/>
<dbReference type="EMBL" id="UFQT01001604">
    <property type="protein sequence ID" value="SSX31141.1"/>
    <property type="molecule type" value="Genomic_DNA"/>
</dbReference>
<keyword evidence="1" id="KW-0732">Signal</keyword>
<gene>
    <name evidence="2" type="primary">CSON003369</name>
</gene>
<proteinExistence type="predicted"/>
<reference evidence="3" key="2">
    <citation type="submission" date="2018-07" db="EMBL/GenBank/DDBJ databases">
        <authorList>
            <person name="Quirk P.G."/>
            <person name="Krulwich T.A."/>
        </authorList>
    </citation>
    <scope>NUCLEOTIDE SEQUENCE</scope>
</reference>
<accession>A0A336LCB9</accession>
<sequence length="84" mass="9482">MASKVCAMLLLAIAMFGGSALAKPGYAQHGYVDYYHHHVAPAPIQYVEPSYVHHAPVQYAKTQQYTQTYHHPGGYADYGHYDYY</sequence>
<evidence type="ECO:0000313" key="3">
    <source>
        <dbReference type="EMBL" id="SSX31141.1"/>
    </source>
</evidence>
<dbReference type="VEuPathDB" id="VectorBase:CSON003369"/>
<feature type="chain" id="PRO_5036062187" evidence="1">
    <location>
        <begin position="23"/>
        <end position="84"/>
    </location>
</feature>
<name>A0A336LCB9_CULSO</name>
<protein>
    <submittedName>
        <fullName evidence="2">CSON003369 protein</fullName>
    </submittedName>
</protein>